<dbReference type="EMBL" id="AMZN01000007">
    <property type="protein sequence ID" value="ELR73241.1"/>
    <property type="molecule type" value="Genomic_DNA"/>
</dbReference>
<proteinExistence type="predicted"/>
<dbReference type="InterPro" id="IPR019412">
    <property type="entry name" value="IML2/TPR_39"/>
</dbReference>
<keyword evidence="2" id="KW-1185">Reference proteome</keyword>
<dbReference type="STRING" id="1237149.C900_04752"/>
<accession>L8JW44</accession>
<comment type="caution">
    <text evidence="1">The sequence shown here is derived from an EMBL/GenBank/DDBJ whole genome shotgun (WGS) entry which is preliminary data.</text>
</comment>
<name>L8JW44_9BACT</name>
<dbReference type="AlphaFoldDB" id="L8JW44"/>
<protein>
    <recommendedName>
        <fullName evidence="3">Tetratricopeptide repeat protein</fullName>
    </recommendedName>
</protein>
<reference evidence="1 2" key="1">
    <citation type="submission" date="2012-12" db="EMBL/GenBank/DDBJ databases">
        <title>Genome assembly of Fulvivirga imtechensis AK7.</title>
        <authorList>
            <person name="Nupur N."/>
            <person name="Khatri I."/>
            <person name="Kumar R."/>
            <person name="Subramanian S."/>
            <person name="Pinnaka A."/>
        </authorList>
    </citation>
    <scope>NUCLEOTIDE SEQUENCE [LARGE SCALE GENOMIC DNA]</scope>
    <source>
        <strain evidence="1 2">AK7</strain>
    </source>
</reference>
<evidence type="ECO:0000313" key="1">
    <source>
        <dbReference type="EMBL" id="ELR73241.1"/>
    </source>
</evidence>
<dbReference type="PANTHER" id="PTHR31859:SF1">
    <property type="entry name" value="TETRATRICOPEPTIDE REPEAT PROTEIN 39C"/>
    <property type="match status" value="1"/>
</dbReference>
<dbReference type="InterPro" id="IPR019734">
    <property type="entry name" value="TPR_rpt"/>
</dbReference>
<dbReference type="eggNOG" id="COG0457">
    <property type="taxonomic scope" value="Bacteria"/>
</dbReference>
<evidence type="ECO:0000313" key="2">
    <source>
        <dbReference type="Proteomes" id="UP000011135"/>
    </source>
</evidence>
<sequence length="408" mass="47470">MFDNYEVGVKHRTDIIDGLKSGSPYKNFYLAEMYLQKAFVNLKFGNDWTAAWDFRQAYKLIRKNSDRQHASFIPNYKSMGLLHVMIGSVPERYQWIMSLLGMHGTVQQGIAEIQRVADSDGMFSQEAKVVHYLLQAYLLNESDTAVSNFNELFQLNDKNLLFGYLYMSLLIKNSQSETALDVFNDLMELDDNYLEFNFLNYLAGEIYLQKGDYPLAETYFHDFIKNSKGENFIKDAYYKLFLTYWISNEEDKAIRAHKKAQSAGKTISEADKHASKSLSQTEYPNKMIMKLRLLTDGGFYQQAEELLEQPFVLNSKKERVEFVYRKARLLHKSGKIKEAIGLYQETIDASGRENWYFAPNACLQLGYIYRAQNDTPWAKNYFNQVLSYKNHEYKTSLDNKAKAALEQL</sequence>
<dbReference type="SUPFAM" id="SSF48452">
    <property type="entry name" value="TPR-like"/>
    <property type="match status" value="1"/>
</dbReference>
<organism evidence="1 2">
    <name type="scientific">Fulvivirga imtechensis AK7</name>
    <dbReference type="NCBI Taxonomy" id="1237149"/>
    <lineage>
        <taxon>Bacteria</taxon>
        <taxon>Pseudomonadati</taxon>
        <taxon>Bacteroidota</taxon>
        <taxon>Cytophagia</taxon>
        <taxon>Cytophagales</taxon>
        <taxon>Fulvivirgaceae</taxon>
        <taxon>Fulvivirga</taxon>
    </lineage>
</organism>
<dbReference type="Gene3D" id="1.25.40.10">
    <property type="entry name" value="Tetratricopeptide repeat domain"/>
    <property type="match status" value="2"/>
</dbReference>
<gene>
    <name evidence="1" type="ORF">C900_04752</name>
</gene>
<dbReference type="Proteomes" id="UP000011135">
    <property type="component" value="Unassembled WGS sequence"/>
</dbReference>
<dbReference type="PANTHER" id="PTHR31859">
    <property type="entry name" value="TETRATRICOPEPTIDE REPEAT PROTEIN 39 FAMILY MEMBER"/>
    <property type="match status" value="1"/>
</dbReference>
<evidence type="ECO:0008006" key="3">
    <source>
        <dbReference type="Google" id="ProtNLM"/>
    </source>
</evidence>
<dbReference type="InterPro" id="IPR011990">
    <property type="entry name" value="TPR-like_helical_dom_sf"/>
</dbReference>
<dbReference type="SMART" id="SM00028">
    <property type="entry name" value="TPR"/>
    <property type="match status" value="3"/>
</dbReference>